<name>A0A1M7TTN4_9ACTN</name>
<keyword evidence="2" id="KW-1185">Reference proteome</keyword>
<proteinExistence type="predicted"/>
<dbReference type="InterPro" id="IPR056510">
    <property type="entry name" value="WapI"/>
</dbReference>
<reference evidence="1 2" key="1">
    <citation type="submission" date="2016-11" db="EMBL/GenBank/DDBJ databases">
        <authorList>
            <person name="Jaros S."/>
            <person name="Januszkiewicz K."/>
            <person name="Wedrychowicz H."/>
        </authorList>
    </citation>
    <scope>NUCLEOTIDE SEQUENCE [LARGE SCALE GENOMIC DNA]</scope>
    <source>
        <strain evidence="1 2">DSM 46144</strain>
    </source>
</reference>
<evidence type="ECO:0000313" key="1">
    <source>
        <dbReference type="EMBL" id="SHN74092.1"/>
    </source>
</evidence>
<accession>A0A1M7TTN4</accession>
<gene>
    <name evidence="1" type="ORF">SAMN05443668_10714</name>
</gene>
<evidence type="ECO:0000313" key="2">
    <source>
        <dbReference type="Proteomes" id="UP000184440"/>
    </source>
</evidence>
<dbReference type="AlphaFoldDB" id="A0A1M7TTN4"/>
<dbReference type="EMBL" id="FRCS01000007">
    <property type="protein sequence ID" value="SHN74092.1"/>
    <property type="molecule type" value="Genomic_DNA"/>
</dbReference>
<sequence>MNTLIVGFPDTEHVALRVRGRAFPGATNEWDRSFVRVAIHVRAGAFAVDLDAALQVPDFHRFAAGLTSIDTTLAGTAVLQCLEEWITLTVVCEPNGRLRVAGEVADRAGGDGNRLTFELHGLDQTYLPGWLAQLHEISEAYPV</sequence>
<organism evidence="1 2">
    <name type="scientific">Cryptosporangium aurantiacum</name>
    <dbReference type="NCBI Taxonomy" id="134849"/>
    <lineage>
        <taxon>Bacteria</taxon>
        <taxon>Bacillati</taxon>
        <taxon>Actinomycetota</taxon>
        <taxon>Actinomycetes</taxon>
        <taxon>Cryptosporangiales</taxon>
        <taxon>Cryptosporangiaceae</taxon>
        <taxon>Cryptosporangium</taxon>
    </lineage>
</organism>
<dbReference type="Proteomes" id="UP000184440">
    <property type="component" value="Unassembled WGS sequence"/>
</dbReference>
<dbReference type="STRING" id="134849.SAMN05443668_10714"/>
<protein>
    <submittedName>
        <fullName evidence="1">Uncharacterized protein</fullName>
    </submittedName>
</protein>
<dbReference type="RefSeq" id="WP_073259839.1">
    <property type="nucleotide sequence ID" value="NZ_FRCS01000007.1"/>
</dbReference>
<dbReference type="Pfam" id="PF24716">
    <property type="entry name" value="WapI"/>
    <property type="match status" value="1"/>
</dbReference>
<dbReference type="OrthoDB" id="3404075at2"/>